<reference evidence="1 2" key="1">
    <citation type="submission" date="2021-10" db="EMBL/GenBank/DDBJ databases">
        <authorList>
            <person name="Criscuolo A."/>
        </authorList>
    </citation>
    <scope>NUCLEOTIDE SEQUENCE [LARGE SCALE GENOMIC DNA]</scope>
    <source>
        <strain evidence="2">CIP 111883</strain>
    </source>
</reference>
<keyword evidence="2" id="KW-1185">Reference proteome</keyword>
<organism evidence="1 2">
    <name type="scientific">Sutcliffiella rhizosphaerae</name>
    <dbReference type="NCBI Taxonomy" id="2880967"/>
    <lineage>
        <taxon>Bacteria</taxon>
        <taxon>Bacillati</taxon>
        <taxon>Bacillota</taxon>
        <taxon>Bacilli</taxon>
        <taxon>Bacillales</taxon>
        <taxon>Bacillaceae</taxon>
        <taxon>Sutcliffiella</taxon>
    </lineage>
</organism>
<protein>
    <recommendedName>
        <fullName evidence="3">DUF3231 family protein</fullName>
    </recommendedName>
</protein>
<dbReference type="EMBL" id="CAKJTJ010000019">
    <property type="protein sequence ID" value="CAG9622255.1"/>
    <property type="molecule type" value="Genomic_DNA"/>
</dbReference>
<evidence type="ECO:0000313" key="2">
    <source>
        <dbReference type="Proteomes" id="UP000789833"/>
    </source>
</evidence>
<dbReference type="Proteomes" id="UP000789833">
    <property type="component" value="Unassembled WGS sequence"/>
</dbReference>
<evidence type="ECO:0000313" key="1">
    <source>
        <dbReference type="EMBL" id="CAG9622255.1"/>
    </source>
</evidence>
<name>A0ABM8YQQ4_9BACI</name>
<dbReference type="InterPro" id="IPR021617">
    <property type="entry name" value="DUF3231"/>
</dbReference>
<accession>A0ABM8YQQ4</accession>
<dbReference type="Gene3D" id="1.20.1260.10">
    <property type="match status" value="2"/>
</dbReference>
<dbReference type="InterPro" id="IPR012347">
    <property type="entry name" value="Ferritin-like"/>
</dbReference>
<dbReference type="RefSeq" id="WP_230502560.1">
    <property type="nucleotide sequence ID" value="NZ_CAKJTJ010000019.1"/>
</dbReference>
<sequence>MNTDISNLTSGEMGKLWATYNGNTMAKCVLSYYLKNVEDEDIKKVLEYALDLAKTFVKEIGEIFKQENFPIPVGLTDEDVNLDAPRLFNDEFYLYYLQYAGKAGMSIYSAAISIVTRKDIRDFYVKALSGVVKLMTETSDMLISRGKLMNSPTVPNPKEVYFVNNQRFLNGYLGDVRPLHGLETAHLFDNINNDITSKALIIGFSQGVQDKKVRKFLERGRNINKKHIEMLSKKLNEDNLPSPSLLDHIVTSSTIPPFSDKLMILHKIDMFSMKIRQYANGASLNGRRDIGALYARCLMDVSLYVEDGANIMIEYGWMEQPPIVVNRNKLSSRDQ</sequence>
<comment type="caution">
    <text evidence="1">The sequence shown here is derived from an EMBL/GenBank/DDBJ whole genome shotgun (WGS) entry which is preliminary data.</text>
</comment>
<dbReference type="Pfam" id="PF11553">
    <property type="entry name" value="DUF3231"/>
    <property type="match status" value="2"/>
</dbReference>
<proteinExistence type="predicted"/>
<gene>
    <name evidence="1" type="ORF">BACCIP111883_03046</name>
</gene>
<evidence type="ECO:0008006" key="3">
    <source>
        <dbReference type="Google" id="ProtNLM"/>
    </source>
</evidence>